<dbReference type="EMBL" id="AXCN02000419">
    <property type="status" value="NOT_ANNOTATED_CDS"/>
    <property type="molecule type" value="Genomic_DNA"/>
</dbReference>
<proteinExistence type="predicted"/>
<name>A0A182QJ10_9DIPT</name>
<protein>
    <submittedName>
        <fullName evidence="1">Uncharacterized protein</fullName>
    </submittedName>
</protein>
<evidence type="ECO:0000313" key="2">
    <source>
        <dbReference type="Proteomes" id="UP000075886"/>
    </source>
</evidence>
<dbReference type="AlphaFoldDB" id="A0A182QJ10"/>
<accession>A0A182QJ10</accession>
<organism evidence="1 2">
    <name type="scientific">Anopheles farauti</name>
    <dbReference type="NCBI Taxonomy" id="69004"/>
    <lineage>
        <taxon>Eukaryota</taxon>
        <taxon>Metazoa</taxon>
        <taxon>Ecdysozoa</taxon>
        <taxon>Arthropoda</taxon>
        <taxon>Hexapoda</taxon>
        <taxon>Insecta</taxon>
        <taxon>Pterygota</taxon>
        <taxon>Neoptera</taxon>
        <taxon>Endopterygota</taxon>
        <taxon>Diptera</taxon>
        <taxon>Nematocera</taxon>
        <taxon>Culicoidea</taxon>
        <taxon>Culicidae</taxon>
        <taxon>Anophelinae</taxon>
        <taxon>Anopheles</taxon>
    </lineage>
</organism>
<evidence type="ECO:0000313" key="1">
    <source>
        <dbReference type="EnsemblMetazoa" id="AFAF011184-PA"/>
    </source>
</evidence>
<dbReference type="VEuPathDB" id="VectorBase:AFAF011184"/>
<dbReference type="STRING" id="69004.A0A182QJ10"/>
<dbReference type="Proteomes" id="UP000075886">
    <property type="component" value="Unassembled WGS sequence"/>
</dbReference>
<dbReference type="EnsemblMetazoa" id="AFAF011184-RA">
    <property type="protein sequence ID" value="AFAF011184-PA"/>
    <property type="gene ID" value="AFAF011184"/>
</dbReference>
<reference evidence="1" key="2">
    <citation type="submission" date="2020-05" db="UniProtKB">
        <authorList>
            <consortium name="EnsemblMetazoa"/>
        </authorList>
    </citation>
    <scope>IDENTIFICATION</scope>
    <source>
        <strain evidence="1">FAR1</strain>
    </source>
</reference>
<sequence length="185" mass="21157">MSFVQIMDTDTSRLVTVSKTLKEVRAMNARNDKLLKDFGIDPLTLADQAQELLEQYALIRHCTGLSTERPEMSCLKELLFQRESKRLEGKLQAITLRSDIDSLRLRCASDAKEVARLETFLTEATEQATPTEAFEKERAILEKNHEVVKHKLETLPNIPCDINLDELIKNVRQIEEEDARGMADK</sequence>
<reference evidence="2" key="1">
    <citation type="submission" date="2014-01" db="EMBL/GenBank/DDBJ databases">
        <title>The Genome Sequence of Anopheles farauti FAR1 (V2).</title>
        <authorList>
            <consortium name="The Broad Institute Genomics Platform"/>
            <person name="Neafsey D.E."/>
            <person name="Besansky N."/>
            <person name="Howell P."/>
            <person name="Walton C."/>
            <person name="Young S.K."/>
            <person name="Zeng Q."/>
            <person name="Gargeya S."/>
            <person name="Fitzgerald M."/>
            <person name="Haas B."/>
            <person name="Abouelleil A."/>
            <person name="Allen A.W."/>
            <person name="Alvarado L."/>
            <person name="Arachchi H.M."/>
            <person name="Berlin A.M."/>
            <person name="Chapman S.B."/>
            <person name="Gainer-Dewar J."/>
            <person name="Goldberg J."/>
            <person name="Griggs A."/>
            <person name="Gujja S."/>
            <person name="Hansen M."/>
            <person name="Howarth C."/>
            <person name="Imamovic A."/>
            <person name="Ireland A."/>
            <person name="Larimer J."/>
            <person name="McCowan C."/>
            <person name="Murphy C."/>
            <person name="Pearson M."/>
            <person name="Poon T.W."/>
            <person name="Priest M."/>
            <person name="Roberts A."/>
            <person name="Saif S."/>
            <person name="Shea T."/>
            <person name="Sisk P."/>
            <person name="Sykes S."/>
            <person name="Wortman J."/>
            <person name="Nusbaum C."/>
            <person name="Birren B."/>
        </authorList>
    </citation>
    <scope>NUCLEOTIDE SEQUENCE [LARGE SCALE GENOMIC DNA]</scope>
    <source>
        <strain evidence="2">FAR1</strain>
    </source>
</reference>
<keyword evidence="2" id="KW-1185">Reference proteome</keyword>